<dbReference type="GO" id="GO:0004190">
    <property type="term" value="F:aspartic-type endopeptidase activity"/>
    <property type="evidence" value="ECO:0007669"/>
    <property type="project" value="InterPro"/>
</dbReference>
<dbReference type="Proteomes" id="UP000228909">
    <property type="component" value="Unassembled WGS sequence"/>
</dbReference>
<gene>
    <name evidence="3" type="ORF">COU43_01320</name>
</gene>
<dbReference type="InterPro" id="IPR021109">
    <property type="entry name" value="Peptidase_aspartic_dom_sf"/>
</dbReference>
<dbReference type="AlphaFoldDB" id="A0A2H0TL37"/>
<feature type="domain" description="Peptidase A2" evidence="2">
    <location>
        <begin position="38"/>
        <end position="115"/>
    </location>
</feature>
<evidence type="ECO:0000313" key="4">
    <source>
        <dbReference type="Proteomes" id="UP000228909"/>
    </source>
</evidence>
<dbReference type="SUPFAM" id="SSF50630">
    <property type="entry name" value="Acid proteases"/>
    <property type="match status" value="1"/>
</dbReference>
<keyword evidence="1" id="KW-0378">Hydrolase</keyword>
<name>A0A2H0TL37_9BACT</name>
<reference evidence="4" key="1">
    <citation type="submission" date="2017-09" db="EMBL/GenBank/DDBJ databases">
        <title>Depth-based differentiation of microbial function through sediment-hosted aquifers and enrichment of novel symbionts in the deep terrestrial subsurface.</title>
        <authorList>
            <person name="Probst A.J."/>
            <person name="Ladd B."/>
            <person name="Jarett J.K."/>
            <person name="Geller-Mcgrath D.E."/>
            <person name="Sieber C.M.K."/>
            <person name="Emerson J.B."/>
            <person name="Anantharaman K."/>
            <person name="Thomas B.C."/>
            <person name="Malmstrom R."/>
            <person name="Stieglmeier M."/>
            <person name="Klingl A."/>
            <person name="Woyke T."/>
            <person name="Ryan C.M."/>
            <person name="Banfield J.F."/>
        </authorList>
    </citation>
    <scope>NUCLEOTIDE SEQUENCE [LARGE SCALE GENOMIC DNA]</scope>
</reference>
<evidence type="ECO:0000259" key="2">
    <source>
        <dbReference type="PROSITE" id="PS50175"/>
    </source>
</evidence>
<dbReference type="Gene3D" id="2.40.70.10">
    <property type="entry name" value="Acid Proteases"/>
    <property type="match status" value="1"/>
</dbReference>
<dbReference type="GO" id="GO:0006508">
    <property type="term" value="P:proteolysis"/>
    <property type="evidence" value="ECO:0007669"/>
    <property type="project" value="InterPro"/>
</dbReference>
<organism evidence="3 4">
    <name type="scientific">Candidatus Nealsonbacteria bacterium CG10_big_fil_rev_8_21_14_0_10_37_25</name>
    <dbReference type="NCBI Taxonomy" id="1974711"/>
    <lineage>
        <taxon>Bacteria</taxon>
        <taxon>Candidatus Nealsoniibacteriota</taxon>
    </lineage>
</organism>
<comment type="caution">
    <text evidence="3">The sequence shown here is derived from an EMBL/GenBank/DDBJ whole genome shotgun (WGS) entry which is preliminary data.</text>
</comment>
<dbReference type="InterPro" id="IPR001995">
    <property type="entry name" value="Peptidase_A2_cat"/>
</dbReference>
<sequence length="148" mass="17164">MKKYVFPYGLRWGENGKIVSFPSISVYFYSKNQRKLSALLLIDSGAEFTLLNKKDGEFLGINLEKGKERIVRGVTGDTFRTFKHEILIEIGEEKFKIPILFSTIDESPRVLGREGIFEKFFILFNEKSKQTIFIIRDTDSEKKLKSIL</sequence>
<proteinExistence type="predicted"/>
<accession>A0A2H0TL37</accession>
<evidence type="ECO:0000256" key="1">
    <source>
        <dbReference type="ARBA" id="ARBA00022801"/>
    </source>
</evidence>
<dbReference type="EMBL" id="PFCK01000036">
    <property type="protein sequence ID" value="PIR71664.1"/>
    <property type="molecule type" value="Genomic_DNA"/>
</dbReference>
<evidence type="ECO:0000313" key="3">
    <source>
        <dbReference type="EMBL" id="PIR71664.1"/>
    </source>
</evidence>
<protein>
    <recommendedName>
        <fullName evidence="2">Peptidase A2 domain-containing protein</fullName>
    </recommendedName>
</protein>
<dbReference type="PROSITE" id="PS50175">
    <property type="entry name" value="ASP_PROT_RETROV"/>
    <property type="match status" value="1"/>
</dbReference>